<evidence type="ECO:0000256" key="4">
    <source>
        <dbReference type="ARBA" id="ARBA00023157"/>
    </source>
</evidence>
<reference evidence="8" key="1">
    <citation type="journal article" date="2014" name="Int. J. Syst. Evol. Microbiol.">
        <title>Complete genome of a new Firmicutes species belonging to the dominant human colonic microbiota ('Ruminococcus bicirculans') reveals two chromosomes and a selective capacity to utilize plant glucans.</title>
        <authorList>
            <consortium name="NISC Comparative Sequencing Program"/>
            <person name="Wegmann U."/>
            <person name="Louis P."/>
            <person name="Goesmann A."/>
            <person name="Henrissat B."/>
            <person name="Duncan S.H."/>
            <person name="Flint H.J."/>
        </authorList>
    </citation>
    <scope>NUCLEOTIDE SEQUENCE</scope>
    <source>
        <strain evidence="8">NBRC 108219</strain>
    </source>
</reference>
<dbReference type="InterPro" id="IPR036249">
    <property type="entry name" value="Thioredoxin-like_sf"/>
</dbReference>
<comment type="similarity">
    <text evidence="1">Belongs to the thioredoxin family. DsbA subfamily.</text>
</comment>
<keyword evidence="2 6" id="KW-0732">Signal</keyword>
<name>A0ABQ5V865_9PROT</name>
<evidence type="ECO:0000256" key="6">
    <source>
        <dbReference type="SAM" id="SignalP"/>
    </source>
</evidence>
<comment type="caution">
    <text evidence="8">The sequence shown here is derived from an EMBL/GenBank/DDBJ whole genome shotgun (WGS) entry which is preliminary data.</text>
</comment>
<evidence type="ECO:0000313" key="9">
    <source>
        <dbReference type="Proteomes" id="UP001161391"/>
    </source>
</evidence>
<gene>
    <name evidence="8" type="ORF">GCM10007853_14690</name>
</gene>
<dbReference type="PROSITE" id="PS51257">
    <property type="entry name" value="PROKAR_LIPOPROTEIN"/>
    <property type="match status" value="1"/>
</dbReference>
<evidence type="ECO:0000256" key="5">
    <source>
        <dbReference type="ARBA" id="ARBA00023284"/>
    </source>
</evidence>
<dbReference type="Proteomes" id="UP001161391">
    <property type="component" value="Unassembled WGS sequence"/>
</dbReference>
<keyword evidence="3" id="KW-0560">Oxidoreductase</keyword>
<feature type="signal peptide" evidence="6">
    <location>
        <begin position="1"/>
        <end position="18"/>
    </location>
</feature>
<dbReference type="Gene3D" id="3.40.30.10">
    <property type="entry name" value="Glutaredoxin"/>
    <property type="match status" value="1"/>
</dbReference>
<dbReference type="Pfam" id="PF13462">
    <property type="entry name" value="Thioredoxin_4"/>
    <property type="match status" value="1"/>
</dbReference>
<reference evidence="8" key="2">
    <citation type="submission" date="2023-01" db="EMBL/GenBank/DDBJ databases">
        <title>Draft genome sequence of Algimonas ampicilliniresistens strain NBRC 108219.</title>
        <authorList>
            <person name="Sun Q."/>
            <person name="Mori K."/>
        </authorList>
    </citation>
    <scope>NUCLEOTIDE SEQUENCE</scope>
    <source>
        <strain evidence="8">NBRC 108219</strain>
    </source>
</reference>
<feature type="chain" id="PRO_5047521034" description="Thioredoxin-like fold domain-containing protein" evidence="6">
    <location>
        <begin position="19"/>
        <end position="241"/>
    </location>
</feature>
<dbReference type="PANTHER" id="PTHR13887">
    <property type="entry name" value="GLUTATHIONE S-TRANSFERASE KAPPA"/>
    <property type="match status" value="1"/>
</dbReference>
<accession>A0ABQ5V865</accession>
<sequence length="241" mass="26323">MASVIRTSFLIGAAALFAACNNSDSAPKAETGSETAVTNGERTAFERSDDHAIGNPNATVTVVEYASVSCGACANWHQTVYPDFKQKYVDTGKVRYVFREFLAGQPQMADAGFMIALCAADEKYFQNIKLQFDRQAQMFEFAQRGQLRDAYINLAKASGLSEDGFIECMKNEDLREQYMDRMQAGVDAGVTGTPSFFINGEKQSVFTLETLEAVILPLLGEDVPVAEAVEETPAATEETTE</sequence>
<proteinExistence type="inferred from homology"/>
<protein>
    <recommendedName>
        <fullName evidence="7">Thioredoxin-like fold domain-containing protein</fullName>
    </recommendedName>
</protein>
<dbReference type="PANTHER" id="PTHR13887:SF14">
    <property type="entry name" value="DISULFIDE BOND FORMATION PROTEIN D"/>
    <property type="match status" value="1"/>
</dbReference>
<dbReference type="EMBL" id="BSNK01000001">
    <property type="protein sequence ID" value="GLQ23595.1"/>
    <property type="molecule type" value="Genomic_DNA"/>
</dbReference>
<organism evidence="8 9">
    <name type="scientific">Algimonas ampicilliniresistens</name>
    <dbReference type="NCBI Taxonomy" id="1298735"/>
    <lineage>
        <taxon>Bacteria</taxon>
        <taxon>Pseudomonadati</taxon>
        <taxon>Pseudomonadota</taxon>
        <taxon>Alphaproteobacteria</taxon>
        <taxon>Maricaulales</taxon>
        <taxon>Robiginitomaculaceae</taxon>
        <taxon>Algimonas</taxon>
    </lineage>
</organism>
<keyword evidence="4" id="KW-1015">Disulfide bond</keyword>
<evidence type="ECO:0000259" key="7">
    <source>
        <dbReference type="Pfam" id="PF13462"/>
    </source>
</evidence>
<dbReference type="InterPro" id="IPR012336">
    <property type="entry name" value="Thioredoxin-like_fold"/>
</dbReference>
<evidence type="ECO:0000256" key="3">
    <source>
        <dbReference type="ARBA" id="ARBA00023002"/>
    </source>
</evidence>
<evidence type="ECO:0000256" key="2">
    <source>
        <dbReference type="ARBA" id="ARBA00022729"/>
    </source>
</evidence>
<keyword evidence="5" id="KW-0676">Redox-active center</keyword>
<feature type="domain" description="Thioredoxin-like fold" evidence="7">
    <location>
        <begin position="49"/>
        <end position="215"/>
    </location>
</feature>
<dbReference type="RefSeq" id="WP_284389165.1">
    <property type="nucleotide sequence ID" value="NZ_BSNK01000001.1"/>
</dbReference>
<evidence type="ECO:0000313" key="8">
    <source>
        <dbReference type="EMBL" id="GLQ23595.1"/>
    </source>
</evidence>
<evidence type="ECO:0000256" key="1">
    <source>
        <dbReference type="ARBA" id="ARBA00005791"/>
    </source>
</evidence>
<keyword evidence="9" id="KW-1185">Reference proteome</keyword>
<dbReference type="SUPFAM" id="SSF52833">
    <property type="entry name" value="Thioredoxin-like"/>
    <property type="match status" value="1"/>
</dbReference>